<dbReference type="Proteomes" id="UP000610960">
    <property type="component" value="Unassembled WGS sequence"/>
</dbReference>
<keyword evidence="1" id="KW-0472">Membrane</keyword>
<feature type="transmembrane region" description="Helical" evidence="1">
    <location>
        <begin position="7"/>
        <end position="25"/>
    </location>
</feature>
<proteinExistence type="predicted"/>
<organism evidence="2 3">
    <name type="scientific">Thermocladium modestius</name>
    <dbReference type="NCBI Taxonomy" id="62609"/>
    <lineage>
        <taxon>Archaea</taxon>
        <taxon>Thermoproteota</taxon>
        <taxon>Thermoprotei</taxon>
        <taxon>Thermoproteales</taxon>
        <taxon>Thermoproteaceae</taxon>
        <taxon>Thermocladium</taxon>
    </lineage>
</organism>
<name>A0A830GX83_9CREN</name>
<evidence type="ECO:0000313" key="2">
    <source>
        <dbReference type="EMBL" id="GGP20064.1"/>
    </source>
</evidence>
<dbReference type="RefSeq" id="WP_075059781.1">
    <property type="nucleotide sequence ID" value="NZ_BMNL01000002.1"/>
</dbReference>
<dbReference type="AlphaFoldDB" id="A0A830GX83"/>
<reference evidence="2" key="1">
    <citation type="journal article" date="2014" name="Int. J. Syst. Evol. Microbiol.">
        <title>Complete genome sequence of Corynebacterium casei LMG S-19264T (=DSM 44701T), isolated from a smear-ripened cheese.</title>
        <authorList>
            <consortium name="US DOE Joint Genome Institute (JGI-PGF)"/>
            <person name="Walter F."/>
            <person name="Albersmeier A."/>
            <person name="Kalinowski J."/>
            <person name="Ruckert C."/>
        </authorList>
    </citation>
    <scope>NUCLEOTIDE SEQUENCE</scope>
    <source>
        <strain evidence="2">JCM 10088</strain>
    </source>
</reference>
<evidence type="ECO:0000256" key="1">
    <source>
        <dbReference type="SAM" id="Phobius"/>
    </source>
</evidence>
<gene>
    <name evidence="2" type="ORF">GCM10007981_06630</name>
</gene>
<accession>A0A830GX83</accession>
<keyword evidence="1" id="KW-1133">Transmembrane helix</keyword>
<protein>
    <submittedName>
        <fullName evidence="2">Uncharacterized protein</fullName>
    </submittedName>
</protein>
<evidence type="ECO:0000313" key="3">
    <source>
        <dbReference type="Proteomes" id="UP000610960"/>
    </source>
</evidence>
<sequence>MRTSLSLLAFSWATLVAVLLLLRFMNEELGGYIPLLVAGLVLIFLWAAGVYRLAKSLEERMMRKVPR</sequence>
<keyword evidence="1" id="KW-0812">Transmembrane</keyword>
<feature type="transmembrane region" description="Helical" evidence="1">
    <location>
        <begin position="31"/>
        <end position="54"/>
    </location>
</feature>
<keyword evidence="3" id="KW-1185">Reference proteome</keyword>
<comment type="caution">
    <text evidence="2">The sequence shown here is derived from an EMBL/GenBank/DDBJ whole genome shotgun (WGS) entry which is preliminary data.</text>
</comment>
<dbReference type="EMBL" id="BMNL01000002">
    <property type="protein sequence ID" value="GGP20064.1"/>
    <property type="molecule type" value="Genomic_DNA"/>
</dbReference>
<reference evidence="2" key="2">
    <citation type="submission" date="2020-09" db="EMBL/GenBank/DDBJ databases">
        <authorList>
            <person name="Sun Q."/>
            <person name="Ohkuma M."/>
        </authorList>
    </citation>
    <scope>NUCLEOTIDE SEQUENCE</scope>
    <source>
        <strain evidence="2">JCM 10088</strain>
    </source>
</reference>